<evidence type="ECO:0000256" key="4">
    <source>
        <dbReference type="ARBA" id="ARBA00022989"/>
    </source>
</evidence>
<dbReference type="InterPro" id="IPR042094">
    <property type="entry name" value="T2SS_GspF_sf"/>
</dbReference>
<dbReference type="Gene3D" id="1.20.81.30">
    <property type="entry name" value="Type II secretion system (T2SS), domain F"/>
    <property type="match status" value="1"/>
</dbReference>
<keyword evidence="8" id="KW-1185">Reference proteome</keyword>
<accession>A0ABY8QQ67</accession>
<keyword evidence="3" id="KW-0812">Transmembrane</keyword>
<organism evidence="7 8">
    <name type="scientific">Saxibacter everestensis</name>
    <dbReference type="NCBI Taxonomy" id="2909229"/>
    <lineage>
        <taxon>Bacteria</taxon>
        <taxon>Bacillati</taxon>
        <taxon>Actinomycetota</taxon>
        <taxon>Actinomycetes</taxon>
        <taxon>Micrococcales</taxon>
        <taxon>Brevibacteriaceae</taxon>
        <taxon>Saxibacter</taxon>
    </lineage>
</organism>
<keyword evidence="2" id="KW-1003">Cell membrane</keyword>
<keyword evidence="5" id="KW-0472">Membrane</keyword>
<evidence type="ECO:0000256" key="1">
    <source>
        <dbReference type="ARBA" id="ARBA00004651"/>
    </source>
</evidence>
<evidence type="ECO:0000313" key="7">
    <source>
        <dbReference type="EMBL" id="WGW11058.1"/>
    </source>
</evidence>
<sequence length="256" mass="26771">MSMFFGGLIAVAVWLWQAGSSTERLRRLLRPPGTSAGYGRSGSWPHPCGSSAPGIGFGRNAIRFRISRNRQAHAADAALRAIDTVAELAALLRAGVSAETALRQLAHVHKNEEGSVVLVAAARAAELGDSVDVALAASSTQRSTAEQRVFRGMGLAWRVANECGAPLADVLDRFAASARSDVDARMAREAALAGPRSTVTVLTWLPVGGLFVGALVGTDPIDTLLEPGAGTACLSAGLVLLLAGKMWMSRLMRTVT</sequence>
<dbReference type="EMBL" id="CP090958">
    <property type="protein sequence ID" value="WGW11058.1"/>
    <property type="molecule type" value="Genomic_DNA"/>
</dbReference>
<dbReference type="Pfam" id="PF00482">
    <property type="entry name" value="T2SSF"/>
    <property type="match status" value="1"/>
</dbReference>
<evidence type="ECO:0000313" key="8">
    <source>
        <dbReference type="Proteomes" id="UP001209083"/>
    </source>
</evidence>
<comment type="subcellular location">
    <subcellularLocation>
        <location evidence="1">Cell membrane</location>
        <topology evidence="1">Multi-pass membrane protein</topology>
    </subcellularLocation>
</comment>
<dbReference type="PANTHER" id="PTHR35007:SF4">
    <property type="entry name" value="CONSERVED TRANSMEMBRANE PROTEIN-RELATED"/>
    <property type="match status" value="1"/>
</dbReference>
<gene>
    <name evidence="7" type="ORF">LWF01_13235</name>
</gene>
<evidence type="ECO:0000256" key="5">
    <source>
        <dbReference type="ARBA" id="ARBA00023136"/>
    </source>
</evidence>
<keyword evidence="4" id="KW-1133">Transmembrane helix</keyword>
<proteinExistence type="predicted"/>
<reference evidence="7 8" key="1">
    <citation type="submission" date="2023-05" db="EMBL/GenBank/DDBJ databases">
        <title>Lithophilousrod everest ZFBP1038 complete genpme.</title>
        <authorList>
            <person name="Tian M."/>
        </authorList>
    </citation>
    <scope>NUCLEOTIDE SEQUENCE [LARGE SCALE GENOMIC DNA]</scope>
    <source>
        <strain evidence="7 8">ZFBP1038</strain>
    </source>
</reference>
<evidence type="ECO:0000256" key="3">
    <source>
        <dbReference type="ARBA" id="ARBA00022692"/>
    </source>
</evidence>
<dbReference type="RefSeq" id="WP_349637841.1">
    <property type="nucleotide sequence ID" value="NZ_CP090958.1"/>
</dbReference>
<dbReference type="InterPro" id="IPR018076">
    <property type="entry name" value="T2SS_GspF_dom"/>
</dbReference>
<dbReference type="PANTHER" id="PTHR35007">
    <property type="entry name" value="INTEGRAL MEMBRANE PROTEIN-RELATED"/>
    <property type="match status" value="1"/>
</dbReference>
<protein>
    <submittedName>
        <fullName evidence="7">Type II secretion system F family protein</fullName>
    </submittedName>
</protein>
<evidence type="ECO:0000256" key="2">
    <source>
        <dbReference type="ARBA" id="ARBA00022475"/>
    </source>
</evidence>
<name>A0ABY8QQ67_9MICO</name>
<evidence type="ECO:0000259" key="6">
    <source>
        <dbReference type="Pfam" id="PF00482"/>
    </source>
</evidence>
<dbReference type="Proteomes" id="UP001209083">
    <property type="component" value="Chromosome"/>
</dbReference>
<feature type="domain" description="Type II secretion system protein GspF" evidence="6">
    <location>
        <begin position="87"/>
        <end position="211"/>
    </location>
</feature>